<dbReference type="Proteomes" id="UP000221734">
    <property type="component" value="Chromosome Kuenenia_stuttgartiensis_MBR1"/>
</dbReference>
<dbReference type="Gene3D" id="1.10.8.60">
    <property type="match status" value="1"/>
</dbReference>
<accession>Q1Q055</accession>
<evidence type="ECO:0000256" key="2">
    <source>
        <dbReference type="ARBA" id="ARBA00022741"/>
    </source>
</evidence>
<dbReference type="InterPro" id="IPR008823">
    <property type="entry name" value="RuvB_wg_C"/>
</dbReference>
<comment type="similarity">
    <text evidence="9">Belongs to the RuvB family.</text>
</comment>
<dbReference type="GO" id="GO:0048476">
    <property type="term" value="C:Holliday junction resolvase complex"/>
    <property type="evidence" value="ECO:0007669"/>
    <property type="project" value="UniProtKB-UniRule"/>
</dbReference>
<dbReference type="Pfam" id="PF17864">
    <property type="entry name" value="AAA_lid_4"/>
    <property type="match status" value="1"/>
</dbReference>
<keyword evidence="3 9" id="KW-0227">DNA damage</keyword>
<dbReference type="SUPFAM" id="SSF52540">
    <property type="entry name" value="P-loop containing nucleoside triphosphate hydrolases"/>
    <property type="match status" value="1"/>
</dbReference>
<feature type="binding site" evidence="9">
    <location>
        <position position="330"/>
    </location>
    <ligand>
        <name>DNA</name>
        <dbReference type="ChEBI" id="CHEBI:16991"/>
    </ligand>
</feature>
<feature type="binding site" evidence="9">
    <location>
        <position position="79"/>
    </location>
    <ligand>
        <name>Mg(2+)</name>
        <dbReference type="ChEBI" id="CHEBI:18420"/>
    </ligand>
</feature>
<comment type="subcellular location">
    <subcellularLocation>
        <location evidence="9">Cytoplasm</location>
    </subcellularLocation>
</comment>
<keyword evidence="4 9" id="KW-0378">Hydrolase</keyword>
<protein>
    <recommendedName>
        <fullName evidence="9">Holliday junction branch migration complex subunit RuvB</fullName>
        <ecNumber evidence="9">3.6.4.-</ecNumber>
    </recommendedName>
</protein>
<dbReference type="KEGG" id="kst:KSMBR1_1719"/>
<reference evidence="11" key="2">
    <citation type="submission" date="2006-01" db="EMBL/GenBank/DDBJ databases">
        <authorList>
            <person name="Genoscope"/>
        </authorList>
    </citation>
    <scope>NUCLEOTIDE SEQUENCE</scope>
</reference>
<feature type="binding site" evidence="9">
    <location>
        <position position="33"/>
    </location>
    <ligand>
        <name>ATP</name>
        <dbReference type="ChEBI" id="CHEBI:30616"/>
    </ligand>
</feature>
<keyword evidence="2 9" id="KW-0547">Nucleotide-binding</keyword>
<comment type="function">
    <text evidence="9">The RuvA-RuvB-RuvC complex processes Holliday junction (HJ) DNA during genetic recombination and DNA repair, while the RuvA-RuvB complex plays an important role in the rescue of blocked DNA replication forks via replication fork reversal (RFR). RuvA specifically binds to HJ cruciform DNA, conferring on it an open structure. The RuvB hexamer acts as an ATP-dependent pump, pulling dsDNA into and through the RuvAB complex. RuvB forms 2 homohexamers on either side of HJ DNA bound by 1 or 2 RuvA tetramers; 4 subunits per hexamer contact DNA at a time. Coordinated motions by a converter formed by DNA-disengaged RuvB subunits stimulates ATP hydrolysis and nucleotide exchange. Immobilization of the converter enables RuvB to convert the ATP-contained energy into a lever motion, pulling 2 nucleotides of DNA out of the RuvA tetramer per ATP hydrolyzed, thus driving DNA branch migration. The RuvB motors rotate together with the DNA substrate, which together with the progressing nucleotide cycle form the mechanistic basis for DNA recombination by continuous HJ branch migration. Branch migration allows RuvC to scan DNA until it finds its consensus sequence, where it cleaves and resolves cruciform DNA.</text>
</comment>
<dbReference type="PANTHER" id="PTHR42848">
    <property type="match status" value="1"/>
</dbReference>
<dbReference type="Pfam" id="PF05496">
    <property type="entry name" value="RuvB_N"/>
    <property type="match status" value="1"/>
</dbReference>
<evidence type="ECO:0000256" key="9">
    <source>
        <dbReference type="HAMAP-Rule" id="MF_00016"/>
    </source>
</evidence>
<feature type="binding site" evidence="9">
    <location>
        <position position="78"/>
    </location>
    <ligand>
        <name>ATP</name>
        <dbReference type="ChEBI" id="CHEBI:30616"/>
    </ligand>
</feature>
<dbReference type="SMART" id="SM00382">
    <property type="entry name" value="AAA"/>
    <property type="match status" value="1"/>
</dbReference>
<dbReference type="EMBL" id="LT934425">
    <property type="protein sequence ID" value="SOH04218.1"/>
    <property type="molecule type" value="Genomic_DNA"/>
</dbReference>
<dbReference type="InterPro" id="IPR036390">
    <property type="entry name" value="WH_DNA-bd_sf"/>
</dbReference>
<dbReference type="NCBIfam" id="TIGR00635">
    <property type="entry name" value="ruvB"/>
    <property type="match status" value="1"/>
</dbReference>
<keyword evidence="7 9" id="KW-0233">DNA recombination</keyword>
<feature type="binding site" evidence="9">
    <location>
        <position position="194"/>
    </location>
    <ligand>
        <name>ATP</name>
        <dbReference type="ChEBI" id="CHEBI:30616"/>
    </ligand>
</feature>
<dbReference type="EC" id="3.6.4.-" evidence="9"/>
<dbReference type="Proteomes" id="UP000501926">
    <property type="component" value="Chromosome"/>
</dbReference>
<comment type="subunit">
    <text evidence="9">Homohexamer. Forms an RuvA(8)-RuvB(12)-Holliday junction (HJ) complex. HJ DNA is sandwiched between 2 RuvA tetramers; dsDNA enters through RuvA and exits via RuvB. An RuvB hexamer assembles on each DNA strand where it exits the tetramer. Each RuvB hexamer is contacted by two RuvA subunits (via domain III) on 2 adjacent RuvB subunits; this complex drives branch migration. In the full resolvosome a probable DNA-RuvA(4)-RuvB(12)-RuvC(2) complex forms which resolves the HJ.</text>
</comment>
<feature type="region of interest" description="Head domain (RuvB-H)" evidence="9">
    <location>
        <begin position="271"/>
        <end position="354"/>
    </location>
</feature>
<dbReference type="HAMAP" id="MF_00016">
    <property type="entry name" value="DNA_HJ_migration_RuvB"/>
    <property type="match status" value="1"/>
</dbReference>
<feature type="binding site" evidence="9">
    <location>
        <position position="325"/>
    </location>
    <ligand>
        <name>DNA</name>
        <dbReference type="ChEBI" id="CHEBI:16991"/>
    </ligand>
</feature>
<keyword evidence="5 9" id="KW-0067">ATP-binding</keyword>
<feature type="binding site" evidence="9">
    <location>
        <position position="80"/>
    </location>
    <ligand>
        <name>ATP</name>
        <dbReference type="ChEBI" id="CHEBI:30616"/>
    </ligand>
</feature>
<evidence type="ECO:0000256" key="6">
    <source>
        <dbReference type="ARBA" id="ARBA00023125"/>
    </source>
</evidence>
<reference evidence="11" key="1">
    <citation type="journal article" date="2006" name="Nature">
        <title>Deciphering the evolution and metabolism of an anammox bacterium from a community genome.</title>
        <authorList>
            <person name="Strous M."/>
            <person name="Pelletier E."/>
            <person name="Mangenot S."/>
            <person name="Rattei T."/>
            <person name="Lehner A."/>
            <person name="Taylor M.W."/>
            <person name="Horn M."/>
            <person name="Daims H."/>
            <person name="Bartol-Mavel D."/>
            <person name="Wincker P."/>
            <person name="Barbe V."/>
            <person name="Fonknechten N."/>
            <person name="Vallenet D."/>
            <person name="Segurens B."/>
            <person name="Schenowitz-Truong C."/>
            <person name="Medigue C."/>
            <person name="Collingro A."/>
            <person name="Snel B."/>
            <person name="Dutilh B.E."/>
            <person name="OpDenCamp H.J.M."/>
            <person name="vanDerDrift C."/>
            <person name="Cirpus I."/>
            <person name="vanDePas-Schoonen K.T."/>
            <person name="Harhangi H.R."/>
            <person name="vanNiftrik L."/>
            <person name="Schmid M."/>
            <person name="Keltjens J."/>
            <person name="vanDeVossenberg J."/>
            <person name="Kartal B."/>
            <person name="Meier H."/>
            <person name="Frishman D."/>
            <person name="Huynen M.A."/>
            <person name="Mewes H."/>
            <person name="Weissenbach J."/>
            <person name="Jetten M.S.M."/>
            <person name="Wagner M."/>
            <person name="LePaslier D."/>
        </authorList>
    </citation>
    <scope>NUCLEOTIDE SEQUENCE</scope>
</reference>
<evidence type="ECO:0000256" key="1">
    <source>
        <dbReference type="ARBA" id="ARBA00022490"/>
    </source>
</evidence>
<reference evidence="14" key="3">
    <citation type="submission" date="2017-10" db="EMBL/GenBank/DDBJ databases">
        <authorList>
            <person name="Frank J."/>
        </authorList>
    </citation>
    <scope>NUCLEOTIDE SEQUENCE [LARGE SCALE GENOMIC DNA]</scope>
</reference>
<evidence type="ECO:0000313" key="12">
    <source>
        <dbReference type="EMBL" id="QII09909.1"/>
    </source>
</evidence>
<dbReference type="GO" id="GO:0009378">
    <property type="term" value="F:four-way junction helicase activity"/>
    <property type="evidence" value="ECO:0007669"/>
    <property type="project" value="InterPro"/>
</dbReference>
<dbReference type="InterPro" id="IPR003593">
    <property type="entry name" value="AAA+_ATPase"/>
</dbReference>
<dbReference type="InterPro" id="IPR041445">
    <property type="entry name" value="AAA_lid_4"/>
</dbReference>
<comment type="domain">
    <text evidence="9">Has 3 domains, the large (RuvB-L) and small ATPase (RuvB-S) domains and the C-terminal head (RuvB-H) domain. The head domain binds DNA, while the ATPase domains jointly bind ATP, ADP or are empty depending on the state of the subunit in the translocation cycle. During a single DNA translocation step the structure of each domain remains the same, but their relative positions change.</text>
</comment>
<gene>
    <name evidence="9 11" type="primary">ruvB</name>
    <name evidence="12" type="ORF">KsCSTR_05300</name>
    <name evidence="13" type="ORF">KSMBR1_1719</name>
    <name evidence="11" type="ORF">kustd1967</name>
</gene>
<evidence type="ECO:0000256" key="7">
    <source>
        <dbReference type="ARBA" id="ARBA00023172"/>
    </source>
</evidence>
<comment type="caution">
    <text evidence="9">Lacks conserved residue(s) required for the propagation of feature annotation.</text>
</comment>
<keyword evidence="8 9" id="KW-0234">DNA repair</keyword>
<feature type="binding site" evidence="9">
    <location>
        <position position="79"/>
    </location>
    <ligand>
        <name>ATP</name>
        <dbReference type="ChEBI" id="CHEBI:30616"/>
    </ligand>
</feature>
<feature type="binding site" evidence="9">
    <location>
        <begin position="141"/>
        <end position="143"/>
    </location>
    <ligand>
        <name>ATP</name>
        <dbReference type="ChEBI" id="CHEBI:30616"/>
    </ligand>
</feature>
<dbReference type="SUPFAM" id="SSF46785">
    <property type="entry name" value="Winged helix' DNA-binding domain"/>
    <property type="match status" value="1"/>
</dbReference>
<dbReference type="Pfam" id="PF05491">
    <property type="entry name" value="WHD_RuvB"/>
    <property type="match status" value="1"/>
</dbReference>
<keyword evidence="1 9" id="KW-0963">Cytoplasm</keyword>
<dbReference type="GO" id="GO:0006281">
    <property type="term" value="P:DNA repair"/>
    <property type="evidence" value="ECO:0007669"/>
    <property type="project" value="UniProtKB-UniRule"/>
</dbReference>
<evidence type="ECO:0000256" key="3">
    <source>
        <dbReference type="ARBA" id="ARBA00022763"/>
    </source>
</evidence>
<feature type="binding site" evidence="9">
    <location>
        <position position="34"/>
    </location>
    <ligand>
        <name>ATP</name>
        <dbReference type="ChEBI" id="CHEBI:30616"/>
    </ligand>
</feature>
<evidence type="ECO:0000259" key="10">
    <source>
        <dbReference type="SMART" id="SM00382"/>
    </source>
</evidence>
<dbReference type="NCBIfam" id="NF000868">
    <property type="entry name" value="PRK00080.1"/>
    <property type="match status" value="1"/>
</dbReference>
<dbReference type="PANTHER" id="PTHR42848:SF1">
    <property type="entry name" value="HOLLIDAY JUNCTION BRANCH MIGRATION COMPLEX SUBUNIT RUVB"/>
    <property type="match status" value="1"/>
</dbReference>
<sequence length="354" mass="39541">MVLNLLSKESGMLNEGVLSSSAAIEDSNLDLTLRPKRFNDFIGQDRIKENLHIYIKAAKKRGEPIDHVLFSGPPGLGKTTLSQIIASETNTAIRTTSGPILDKPADLAGILTNLQQGEILFIDEIHRLNTNVEEYLYSAMEDFSIDIIIDQGQKARSVKINLQRFTLIGATTREGLLTAPLRSRFGVLEKLEFYPWEDLYKIVCNSARKLAIPIEVKGAEAIAKRSRGTPRIANRFLRRIRDVAQVLGEDGKDVIDEKIALRGLEMLGVDENGLCEMDRKILQTVVKSGGGPIGLKTIAVSVNEQEDTIEEVYESFLIQRGYLEKTPRGRIATKQTYEHLGVHKQMPAQKKIFQ</sequence>
<dbReference type="InterPro" id="IPR027417">
    <property type="entry name" value="P-loop_NTPase"/>
</dbReference>
<evidence type="ECO:0000256" key="5">
    <source>
        <dbReference type="ARBA" id="ARBA00022840"/>
    </source>
</evidence>
<dbReference type="InterPro" id="IPR004605">
    <property type="entry name" value="DNA_helicase_Holl-junc_RuvB"/>
</dbReference>
<feature type="binding site" evidence="9">
    <location>
        <position position="231"/>
    </location>
    <ligand>
        <name>ATP</name>
        <dbReference type="ChEBI" id="CHEBI:30616"/>
    </ligand>
</feature>
<dbReference type="InterPro" id="IPR008824">
    <property type="entry name" value="RuvB-like_N"/>
</dbReference>
<dbReference type="GO" id="GO:0005524">
    <property type="term" value="F:ATP binding"/>
    <property type="evidence" value="ECO:0007669"/>
    <property type="project" value="UniProtKB-UniRule"/>
</dbReference>
<dbReference type="Gene3D" id="3.40.50.300">
    <property type="entry name" value="P-loop containing nucleotide triphosphate hydrolases"/>
    <property type="match status" value="1"/>
</dbReference>
<proteinExistence type="inferred from homology"/>
<reference evidence="13" key="4">
    <citation type="submission" date="2017-10" db="EMBL/GenBank/DDBJ databases">
        <authorList>
            <person name="Banno H."/>
            <person name="Chua N.-H."/>
        </authorList>
    </citation>
    <scope>NUCLEOTIDE SEQUENCE [LARGE SCALE GENOMIC DNA]</scope>
    <source>
        <strain evidence="13">Kuenenia_mbr1_ru-nijmegen</strain>
    </source>
</reference>
<dbReference type="AlphaFoldDB" id="Q1Q055"/>
<dbReference type="EMBL" id="CP049055">
    <property type="protein sequence ID" value="QII09909.1"/>
    <property type="molecule type" value="Genomic_DNA"/>
</dbReference>
<feature type="binding site" evidence="9">
    <location>
        <position position="75"/>
    </location>
    <ligand>
        <name>ATP</name>
        <dbReference type="ChEBI" id="CHEBI:30616"/>
    </ligand>
</feature>
<organism evidence="11">
    <name type="scientific">Kuenenia stuttgartiensis</name>
    <dbReference type="NCBI Taxonomy" id="174633"/>
    <lineage>
        <taxon>Bacteria</taxon>
        <taxon>Pseudomonadati</taxon>
        <taxon>Planctomycetota</taxon>
        <taxon>Candidatus Brocadiia</taxon>
        <taxon>Candidatus Brocadiales</taxon>
        <taxon>Candidatus Brocadiaceae</taxon>
        <taxon>Candidatus Kuenenia</taxon>
    </lineage>
</organism>
<feature type="region of interest" description="Large ATPase domain (RuvB-L)" evidence="9">
    <location>
        <begin position="14"/>
        <end position="194"/>
    </location>
</feature>
<evidence type="ECO:0000313" key="14">
    <source>
        <dbReference type="Proteomes" id="UP000221734"/>
    </source>
</evidence>
<evidence type="ECO:0000256" key="4">
    <source>
        <dbReference type="ARBA" id="ARBA00022801"/>
    </source>
</evidence>
<dbReference type="GO" id="GO:0005737">
    <property type="term" value="C:cytoplasm"/>
    <property type="evidence" value="ECO:0007669"/>
    <property type="project" value="UniProtKB-SubCell"/>
</dbReference>
<evidence type="ECO:0000313" key="13">
    <source>
        <dbReference type="EMBL" id="SOH04218.1"/>
    </source>
</evidence>
<keyword evidence="6 9" id="KW-0238">DNA-binding</keyword>
<dbReference type="CDD" id="cd00009">
    <property type="entry name" value="AAA"/>
    <property type="match status" value="1"/>
</dbReference>
<evidence type="ECO:0000313" key="15">
    <source>
        <dbReference type="Proteomes" id="UP000501926"/>
    </source>
</evidence>
<reference evidence="12 15" key="5">
    <citation type="submission" date="2020-02" db="EMBL/GenBank/DDBJ databases">
        <title>Newly sequenced genome of strain CSTR1 showed variability in Candidatus Kuenenia stuttgartiensis genomes.</title>
        <authorList>
            <person name="Ding C."/>
            <person name="Adrian L."/>
        </authorList>
    </citation>
    <scope>NUCLEOTIDE SEQUENCE [LARGE SCALE GENOMIC DNA]</scope>
    <source>
        <strain evidence="12 15">CSTR1</strain>
    </source>
</reference>
<keyword evidence="12" id="KW-0347">Helicase</keyword>
<evidence type="ECO:0000313" key="11">
    <source>
        <dbReference type="EMBL" id="CAJ72712.1"/>
    </source>
</evidence>
<evidence type="ECO:0000256" key="8">
    <source>
        <dbReference type="ARBA" id="ARBA00023204"/>
    </source>
</evidence>
<dbReference type="Gene3D" id="1.10.10.10">
    <property type="entry name" value="Winged helix-like DNA-binding domain superfamily/Winged helix DNA-binding domain"/>
    <property type="match status" value="1"/>
</dbReference>
<dbReference type="GO" id="GO:0016787">
    <property type="term" value="F:hydrolase activity"/>
    <property type="evidence" value="ECO:0007669"/>
    <property type="project" value="UniProtKB-KW"/>
</dbReference>
<feature type="domain" description="AAA+ ATPase" evidence="10">
    <location>
        <begin position="64"/>
        <end position="191"/>
    </location>
</feature>
<feature type="binding site" evidence="9">
    <location>
        <position position="184"/>
    </location>
    <ligand>
        <name>ATP</name>
        <dbReference type="ChEBI" id="CHEBI:30616"/>
    </ligand>
</feature>
<dbReference type="GO" id="GO:0000400">
    <property type="term" value="F:four-way junction DNA binding"/>
    <property type="evidence" value="ECO:0007669"/>
    <property type="project" value="UniProtKB-UniRule"/>
</dbReference>
<name>Q1Q055_KUEST</name>
<dbReference type="InterPro" id="IPR036388">
    <property type="entry name" value="WH-like_DNA-bd_sf"/>
</dbReference>
<comment type="catalytic activity">
    <reaction evidence="9">
        <text>ATP + H2O = ADP + phosphate + H(+)</text>
        <dbReference type="Rhea" id="RHEA:13065"/>
        <dbReference type="ChEBI" id="CHEBI:15377"/>
        <dbReference type="ChEBI" id="CHEBI:15378"/>
        <dbReference type="ChEBI" id="CHEBI:30616"/>
        <dbReference type="ChEBI" id="CHEBI:43474"/>
        <dbReference type="ChEBI" id="CHEBI:456216"/>
    </reaction>
</comment>
<dbReference type="EMBL" id="CT573072">
    <property type="protein sequence ID" value="CAJ72712.1"/>
    <property type="molecule type" value="Genomic_DNA"/>
</dbReference>
<dbReference type="GO" id="GO:0006310">
    <property type="term" value="P:DNA recombination"/>
    <property type="evidence" value="ECO:0007669"/>
    <property type="project" value="UniProtKB-UniRule"/>
</dbReference>
<keyword evidence="14" id="KW-1185">Reference proteome</keyword>